<evidence type="ECO:0000256" key="5">
    <source>
        <dbReference type="ARBA" id="ARBA00023136"/>
    </source>
</evidence>
<reference evidence="7 8" key="1">
    <citation type="submission" date="2019-07" db="EMBL/GenBank/DDBJ databases">
        <title>Whole genome shotgun sequence of Novosphingobium sediminis NBRC 106119.</title>
        <authorList>
            <person name="Hosoyama A."/>
            <person name="Uohara A."/>
            <person name="Ohji S."/>
            <person name="Ichikawa N."/>
        </authorList>
    </citation>
    <scope>NUCLEOTIDE SEQUENCE [LARGE SCALE GENOMIC DNA]</scope>
    <source>
        <strain evidence="7 8">NBRC 106119</strain>
    </source>
</reference>
<evidence type="ECO:0000313" key="8">
    <source>
        <dbReference type="Proteomes" id="UP000321464"/>
    </source>
</evidence>
<organism evidence="7 8">
    <name type="scientific">Novosphingobium sediminis</name>
    <dbReference type="NCBI Taxonomy" id="707214"/>
    <lineage>
        <taxon>Bacteria</taxon>
        <taxon>Pseudomonadati</taxon>
        <taxon>Pseudomonadota</taxon>
        <taxon>Alphaproteobacteria</taxon>
        <taxon>Sphingomonadales</taxon>
        <taxon>Sphingomonadaceae</taxon>
        <taxon>Novosphingobium</taxon>
    </lineage>
</organism>
<keyword evidence="3 6" id="KW-0812">Transmembrane</keyword>
<comment type="caution">
    <text evidence="7">The sequence shown here is derived from an EMBL/GenBank/DDBJ whole genome shotgun (WGS) entry which is preliminary data.</text>
</comment>
<dbReference type="InterPro" id="IPR022791">
    <property type="entry name" value="L-PG_synthase/AglD"/>
</dbReference>
<name>A0A512APP7_9SPHN</name>
<dbReference type="Proteomes" id="UP000321464">
    <property type="component" value="Unassembled WGS sequence"/>
</dbReference>
<dbReference type="AlphaFoldDB" id="A0A512APP7"/>
<accession>A0A512APP7</accession>
<evidence type="ECO:0000256" key="4">
    <source>
        <dbReference type="ARBA" id="ARBA00022989"/>
    </source>
</evidence>
<dbReference type="NCBIfam" id="TIGR03476">
    <property type="entry name" value="HpnL"/>
    <property type="match status" value="1"/>
</dbReference>
<evidence type="ECO:0000256" key="3">
    <source>
        <dbReference type="ARBA" id="ARBA00022692"/>
    </source>
</evidence>
<dbReference type="EMBL" id="BJYR01000023">
    <property type="protein sequence ID" value="GEO01577.1"/>
    <property type="molecule type" value="Genomic_DNA"/>
</dbReference>
<evidence type="ECO:0000256" key="1">
    <source>
        <dbReference type="ARBA" id="ARBA00004651"/>
    </source>
</evidence>
<feature type="transmembrane region" description="Helical" evidence="6">
    <location>
        <begin position="262"/>
        <end position="283"/>
    </location>
</feature>
<evidence type="ECO:0008006" key="9">
    <source>
        <dbReference type="Google" id="ProtNLM"/>
    </source>
</evidence>
<feature type="transmembrane region" description="Helical" evidence="6">
    <location>
        <begin position="119"/>
        <end position="138"/>
    </location>
</feature>
<dbReference type="Pfam" id="PF03706">
    <property type="entry name" value="LPG_synthase_TM"/>
    <property type="match status" value="1"/>
</dbReference>
<protein>
    <recommendedName>
        <fullName evidence="9">HpnL family protein</fullName>
    </recommendedName>
</protein>
<keyword evidence="4 6" id="KW-1133">Transmembrane helix</keyword>
<feature type="transmembrane region" description="Helical" evidence="6">
    <location>
        <begin position="235"/>
        <end position="256"/>
    </location>
</feature>
<feature type="transmembrane region" description="Helical" evidence="6">
    <location>
        <begin position="204"/>
        <end position="223"/>
    </location>
</feature>
<keyword evidence="8" id="KW-1185">Reference proteome</keyword>
<evidence type="ECO:0000313" key="7">
    <source>
        <dbReference type="EMBL" id="GEO01577.1"/>
    </source>
</evidence>
<gene>
    <name evidence="7" type="ORF">NSE01_34090</name>
</gene>
<keyword evidence="2" id="KW-1003">Cell membrane</keyword>
<feature type="transmembrane region" description="Helical" evidence="6">
    <location>
        <begin position="27"/>
        <end position="45"/>
    </location>
</feature>
<sequence>MLGLAIAVWTIGDVGLAEIAQTAQRMGPGGFVAICAWSLVTSWLLGGAWQAAAPGEPQPPLLLFAWARLVRDAVSNLLPFSELGGIYIGVRTLIRAAVPAPRVYASFVVDLTTEMASQLVYTLFSLLAMAPLLMGASAAGLRPAIIGGTAVMVGCIFLFMRMQKVVLALAARIAARFLPEATVLSEVEAELSRIYAQRGRVLTAFLFNLAAWTTSGMSAWFVLKFMGSDIALWKVLSLEGIIFALRSMAFVIPGAIGVQEAAYLLVAPLFGLAPEAALALSLAKRARDLVIGVLALLGWQIRESRDILARP</sequence>
<evidence type="ECO:0000256" key="2">
    <source>
        <dbReference type="ARBA" id="ARBA00022475"/>
    </source>
</evidence>
<keyword evidence="5 6" id="KW-0472">Membrane</keyword>
<evidence type="ECO:0000256" key="6">
    <source>
        <dbReference type="SAM" id="Phobius"/>
    </source>
</evidence>
<proteinExistence type="predicted"/>
<feature type="transmembrane region" description="Helical" evidence="6">
    <location>
        <begin position="144"/>
        <end position="160"/>
    </location>
</feature>
<dbReference type="GO" id="GO:0005886">
    <property type="term" value="C:plasma membrane"/>
    <property type="evidence" value="ECO:0007669"/>
    <property type="project" value="UniProtKB-SubCell"/>
</dbReference>
<comment type="subcellular location">
    <subcellularLocation>
        <location evidence="1">Cell membrane</location>
        <topology evidence="1">Multi-pass membrane protein</topology>
    </subcellularLocation>
</comment>